<dbReference type="OrthoDB" id="5426775at2759"/>
<comment type="caution">
    <text evidence="1">The sequence shown here is derived from an EMBL/GenBank/DDBJ whole genome shotgun (WGS) entry which is preliminary data.</text>
</comment>
<reference evidence="1" key="1">
    <citation type="journal article" date="2021" name="Nat. Commun.">
        <title>Genetic determinants of endophytism in the Arabidopsis root mycobiome.</title>
        <authorList>
            <person name="Mesny F."/>
            <person name="Miyauchi S."/>
            <person name="Thiergart T."/>
            <person name="Pickel B."/>
            <person name="Atanasova L."/>
            <person name="Karlsson M."/>
            <person name="Huettel B."/>
            <person name="Barry K.W."/>
            <person name="Haridas S."/>
            <person name="Chen C."/>
            <person name="Bauer D."/>
            <person name="Andreopoulos W."/>
            <person name="Pangilinan J."/>
            <person name="LaButti K."/>
            <person name="Riley R."/>
            <person name="Lipzen A."/>
            <person name="Clum A."/>
            <person name="Drula E."/>
            <person name="Henrissat B."/>
            <person name="Kohler A."/>
            <person name="Grigoriev I.V."/>
            <person name="Martin F.M."/>
            <person name="Hacquard S."/>
        </authorList>
    </citation>
    <scope>NUCLEOTIDE SEQUENCE</scope>
    <source>
        <strain evidence="1">MPI-CAGE-AT-0021</strain>
    </source>
</reference>
<dbReference type="Proteomes" id="UP000717696">
    <property type="component" value="Unassembled WGS sequence"/>
</dbReference>
<gene>
    <name evidence="1" type="ORF">B0J13DRAFT_189668</name>
</gene>
<evidence type="ECO:0000313" key="2">
    <source>
        <dbReference type="Proteomes" id="UP000717696"/>
    </source>
</evidence>
<accession>A0A9P9FCQ1</accession>
<evidence type="ECO:0000313" key="1">
    <source>
        <dbReference type="EMBL" id="KAH7158142.1"/>
    </source>
</evidence>
<name>A0A9P9FCQ1_9HYPO</name>
<organism evidence="1 2">
    <name type="scientific">Dactylonectria estremocensis</name>
    <dbReference type="NCBI Taxonomy" id="1079267"/>
    <lineage>
        <taxon>Eukaryota</taxon>
        <taxon>Fungi</taxon>
        <taxon>Dikarya</taxon>
        <taxon>Ascomycota</taxon>
        <taxon>Pezizomycotina</taxon>
        <taxon>Sordariomycetes</taxon>
        <taxon>Hypocreomycetidae</taxon>
        <taxon>Hypocreales</taxon>
        <taxon>Nectriaceae</taxon>
        <taxon>Dactylonectria</taxon>
    </lineage>
</organism>
<proteinExistence type="predicted"/>
<sequence>MSGYGHGMLAVSHLSRADSLLTKIIPPLSNPHLHRQAGRREGALALSHCVVEIGCGPGSHTWVLPLQQAQLISMGTQLIANGRDLLCPLARSMGVASNQCIGASTSCVNFGERLNYELKSCKSDEVRPIDYIVSPSL</sequence>
<dbReference type="EMBL" id="JAGMUU010000003">
    <property type="protein sequence ID" value="KAH7158142.1"/>
    <property type="molecule type" value="Genomic_DNA"/>
</dbReference>
<keyword evidence="2" id="KW-1185">Reference proteome</keyword>
<protein>
    <submittedName>
        <fullName evidence="1">Uncharacterized protein</fullName>
    </submittedName>
</protein>
<dbReference type="AlphaFoldDB" id="A0A9P9FCQ1"/>